<evidence type="ECO:0000256" key="1">
    <source>
        <dbReference type="ARBA" id="ARBA00001966"/>
    </source>
</evidence>
<dbReference type="EnsemblMetazoa" id="Aqu2.1.27314_001">
    <property type="protein sequence ID" value="Aqu2.1.27314_001"/>
    <property type="gene ID" value="Aqu2.1.27314"/>
</dbReference>
<evidence type="ECO:0000313" key="3">
    <source>
        <dbReference type="EnsemblMetazoa" id="Aqu2.1.27314_001"/>
    </source>
</evidence>
<keyword evidence="2" id="KW-0408">Iron</keyword>
<accession>A0A1X7UH73</accession>
<name>A0A1X7UH73_AMPQE</name>
<proteinExistence type="predicted"/>
<protein>
    <submittedName>
        <fullName evidence="3">Uncharacterized protein</fullName>
    </submittedName>
</protein>
<keyword evidence="2" id="KW-0411">Iron-sulfur</keyword>
<dbReference type="InParanoid" id="A0A1X7UH73"/>
<dbReference type="AlphaFoldDB" id="A0A1X7UH73"/>
<dbReference type="InterPro" id="IPR051196">
    <property type="entry name" value="RSAD2/Viperin_antiviral"/>
</dbReference>
<dbReference type="PANTHER" id="PTHR21339">
    <property type="entry name" value="RADICAL S-ADENOSYL METHIONINE DOMAIN-CONTAINING PROTEIN 2"/>
    <property type="match status" value="1"/>
</dbReference>
<comment type="cofactor">
    <cofactor evidence="1">
        <name>[4Fe-4S] cluster</name>
        <dbReference type="ChEBI" id="CHEBI:49883"/>
    </cofactor>
</comment>
<dbReference type="GO" id="GO:0051539">
    <property type="term" value="F:4 iron, 4 sulfur cluster binding"/>
    <property type="evidence" value="ECO:0007669"/>
    <property type="project" value="UniProtKB-KW"/>
</dbReference>
<dbReference type="PANTHER" id="PTHR21339:SF0">
    <property type="entry name" value="S-ADENOSYLMETHIONINE-DEPENDENT NUCLEOTIDE DEHYDRATASE RSAD2"/>
    <property type="match status" value="1"/>
</dbReference>
<dbReference type="OrthoDB" id="549750at2759"/>
<sequence length="59" mass="6927">MVKEWFQKYGRYLDILAILCDSFNEDTKYTIGRRQGNKSHLSTLQLVQSMKVCMFCKCG</sequence>
<keyword evidence="2" id="KW-0479">Metal-binding</keyword>
<organism evidence="3">
    <name type="scientific">Amphimedon queenslandica</name>
    <name type="common">Sponge</name>
    <dbReference type="NCBI Taxonomy" id="400682"/>
    <lineage>
        <taxon>Eukaryota</taxon>
        <taxon>Metazoa</taxon>
        <taxon>Porifera</taxon>
        <taxon>Demospongiae</taxon>
        <taxon>Heteroscleromorpha</taxon>
        <taxon>Haplosclerida</taxon>
        <taxon>Niphatidae</taxon>
        <taxon>Amphimedon</taxon>
    </lineage>
</organism>
<reference evidence="3" key="1">
    <citation type="submission" date="2017-05" db="UniProtKB">
        <authorList>
            <consortium name="EnsemblMetazoa"/>
        </authorList>
    </citation>
    <scope>IDENTIFICATION</scope>
</reference>
<evidence type="ECO:0000256" key="2">
    <source>
        <dbReference type="ARBA" id="ARBA00022485"/>
    </source>
</evidence>
<dbReference type="STRING" id="400682.A0A1X7UH73"/>
<keyword evidence="2" id="KW-0004">4Fe-4S</keyword>